<keyword evidence="4" id="KW-0547">Nucleotide-binding</keyword>
<dbReference type="InterPro" id="IPR045540">
    <property type="entry name" value="YegS/DAGK_C"/>
</dbReference>
<keyword evidence="5 11" id="KW-0418">Kinase</keyword>
<keyword evidence="7" id="KW-0443">Lipid metabolism</keyword>
<dbReference type="Gene3D" id="3.40.50.10330">
    <property type="entry name" value="Probable inorganic polyphosphate/atp-NAD kinase, domain 1"/>
    <property type="match status" value="1"/>
</dbReference>
<dbReference type="RefSeq" id="WP_177165697.1">
    <property type="nucleotide sequence ID" value="NZ_FOHA01000006.1"/>
</dbReference>
<keyword evidence="9" id="KW-0812">Transmembrane</keyword>
<keyword evidence="8" id="KW-1208">Phospholipid metabolism</keyword>
<protein>
    <submittedName>
        <fullName evidence="11">Lipid kinase, YegS/Rv2252/BmrU family</fullName>
    </submittedName>
</protein>
<accession>A0A1H9S436</accession>
<evidence type="ECO:0000256" key="8">
    <source>
        <dbReference type="ARBA" id="ARBA00023264"/>
    </source>
</evidence>
<feature type="domain" description="DAGKc" evidence="10">
    <location>
        <begin position="1"/>
        <end position="136"/>
    </location>
</feature>
<evidence type="ECO:0000256" key="5">
    <source>
        <dbReference type="ARBA" id="ARBA00022777"/>
    </source>
</evidence>
<keyword evidence="6" id="KW-0067">ATP-binding</keyword>
<comment type="similarity">
    <text evidence="2">Belongs to the diacylglycerol/lipid kinase family.</text>
</comment>
<reference evidence="11 12" key="1">
    <citation type="submission" date="2016-10" db="EMBL/GenBank/DDBJ databases">
        <authorList>
            <person name="de Groot N.N."/>
        </authorList>
    </citation>
    <scope>NUCLEOTIDE SEQUENCE [LARGE SCALE GENOMIC DNA]</scope>
    <source>
        <strain evidence="11 12">DSM 13760</strain>
    </source>
</reference>
<dbReference type="Gene3D" id="2.60.200.40">
    <property type="match status" value="1"/>
</dbReference>
<sequence>MNNAHYHIIFNQHAGSGTSKKAWQQVEQVLIDQHILYTAYETEFIGHGAILASEIIQNEQKETGIILVLGGDGTLHEVMNGLGNEQTSIPIAYIPCGSGNDFARGVGISRKPLVALEKILNATEAKTFDIVHYKEKEQLKEGYFVNNIGIGFDAAVVKKTNHSTNKEALNKYKLGSLSYLSSVISVFFKQKPFPIDIEIDGQQQHFEDAYLVTTSNHPYFGGGVPIIPNAVVDDGLLDLIIVTKINFLYFLWLFMMMPFKKHTAFKRVHLFQGKVIKLYSPTLEDGQADGEELGMKSFDFEFQTVKRQFWFR</sequence>
<keyword evidence="9" id="KW-0472">Membrane</keyword>
<dbReference type="GO" id="GO:0016301">
    <property type="term" value="F:kinase activity"/>
    <property type="evidence" value="ECO:0007669"/>
    <property type="project" value="UniProtKB-KW"/>
</dbReference>
<dbReference type="PROSITE" id="PS50146">
    <property type="entry name" value="DAGK"/>
    <property type="match status" value="1"/>
</dbReference>
<proteinExistence type="inferred from homology"/>
<dbReference type="InterPro" id="IPR050187">
    <property type="entry name" value="Lipid_Phosphate_FormReg"/>
</dbReference>
<evidence type="ECO:0000313" key="11">
    <source>
        <dbReference type="EMBL" id="SER79757.1"/>
    </source>
</evidence>
<evidence type="ECO:0000256" key="6">
    <source>
        <dbReference type="ARBA" id="ARBA00022840"/>
    </source>
</evidence>
<evidence type="ECO:0000256" key="2">
    <source>
        <dbReference type="ARBA" id="ARBA00005983"/>
    </source>
</evidence>
<keyword evidence="9" id="KW-1133">Transmembrane helix</keyword>
<dbReference type="GO" id="GO:0008654">
    <property type="term" value="P:phospholipid biosynthetic process"/>
    <property type="evidence" value="ECO:0007669"/>
    <property type="project" value="UniProtKB-KW"/>
</dbReference>
<dbReference type="Proteomes" id="UP000198948">
    <property type="component" value="Unassembled WGS sequence"/>
</dbReference>
<dbReference type="PANTHER" id="PTHR12358:SF54">
    <property type="entry name" value="SPHINGOSINE KINASE RELATED PROTEIN"/>
    <property type="match status" value="1"/>
</dbReference>
<dbReference type="EMBL" id="FOHA01000006">
    <property type="protein sequence ID" value="SER79757.1"/>
    <property type="molecule type" value="Genomic_DNA"/>
</dbReference>
<name>A0A1H9S436_9LACT</name>
<keyword evidence="12" id="KW-1185">Reference proteome</keyword>
<evidence type="ECO:0000256" key="4">
    <source>
        <dbReference type="ARBA" id="ARBA00022741"/>
    </source>
</evidence>
<dbReference type="InterPro" id="IPR017438">
    <property type="entry name" value="ATP-NAD_kinase_N"/>
</dbReference>
<feature type="transmembrane region" description="Helical" evidence="9">
    <location>
        <begin position="236"/>
        <end position="257"/>
    </location>
</feature>
<keyword evidence="3" id="KW-0808">Transferase</keyword>
<dbReference type="Pfam" id="PF19279">
    <property type="entry name" value="YegS_C"/>
    <property type="match status" value="1"/>
</dbReference>
<gene>
    <name evidence="11" type="ORF">SAMN04488559_10686</name>
</gene>
<dbReference type="SMART" id="SM00046">
    <property type="entry name" value="DAGKc"/>
    <property type="match status" value="1"/>
</dbReference>
<dbReference type="InterPro" id="IPR001206">
    <property type="entry name" value="Diacylglycerol_kinase_cat_dom"/>
</dbReference>
<dbReference type="PANTHER" id="PTHR12358">
    <property type="entry name" value="SPHINGOSINE KINASE"/>
    <property type="match status" value="1"/>
</dbReference>
<dbReference type="InterPro" id="IPR005218">
    <property type="entry name" value="Diacylglycerol/lipid_kinase"/>
</dbReference>
<dbReference type="STRING" id="142588.SAMN04488559_10686"/>
<comment type="cofactor">
    <cofactor evidence="1">
        <name>Mg(2+)</name>
        <dbReference type="ChEBI" id="CHEBI:18420"/>
    </cofactor>
</comment>
<evidence type="ECO:0000256" key="3">
    <source>
        <dbReference type="ARBA" id="ARBA00022679"/>
    </source>
</evidence>
<dbReference type="AlphaFoldDB" id="A0A1H9S436"/>
<keyword evidence="7" id="KW-0444">Lipid biosynthesis</keyword>
<organism evidence="11 12">
    <name type="scientific">Isobaculum melis</name>
    <dbReference type="NCBI Taxonomy" id="142588"/>
    <lineage>
        <taxon>Bacteria</taxon>
        <taxon>Bacillati</taxon>
        <taxon>Bacillota</taxon>
        <taxon>Bacilli</taxon>
        <taxon>Lactobacillales</taxon>
        <taxon>Carnobacteriaceae</taxon>
        <taxon>Isobaculum</taxon>
    </lineage>
</organism>
<evidence type="ECO:0000313" key="12">
    <source>
        <dbReference type="Proteomes" id="UP000198948"/>
    </source>
</evidence>
<evidence type="ECO:0000256" key="1">
    <source>
        <dbReference type="ARBA" id="ARBA00001946"/>
    </source>
</evidence>
<dbReference type="GO" id="GO:0005524">
    <property type="term" value="F:ATP binding"/>
    <property type="evidence" value="ECO:0007669"/>
    <property type="project" value="UniProtKB-KW"/>
</dbReference>
<dbReference type="Pfam" id="PF00781">
    <property type="entry name" value="DAGK_cat"/>
    <property type="match status" value="1"/>
</dbReference>
<dbReference type="NCBIfam" id="TIGR00147">
    <property type="entry name" value="YegS/Rv2252/BmrU family lipid kinase"/>
    <property type="match status" value="1"/>
</dbReference>
<evidence type="ECO:0000259" key="10">
    <source>
        <dbReference type="PROSITE" id="PS50146"/>
    </source>
</evidence>
<evidence type="ECO:0000256" key="7">
    <source>
        <dbReference type="ARBA" id="ARBA00023209"/>
    </source>
</evidence>
<evidence type="ECO:0000256" key="9">
    <source>
        <dbReference type="SAM" id="Phobius"/>
    </source>
</evidence>
<dbReference type="InterPro" id="IPR016064">
    <property type="entry name" value="NAD/diacylglycerol_kinase_sf"/>
</dbReference>
<dbReference type="SUPFAM" id="SSF111331">
    <property type="entry name" value="NAD kinase/diacylglycerol kinase-like"/>
    <property type="match status" value="1"/>
</dbReference>
<keyword evidence="7" id="KW-0594">Phospholipid biosynthesis</keyword>